<dbReference type="EMBL" id="CP012040">
    <property type="protein sequence ID" value="AKP51139.1"/>
    <property type="molecule type" value="Genomic_DNA"/>
</dbReference>
<keyword evidence="1" id="KW-0472">Membrane</keyword>
<reference evidence="3 4" key="1">
    <citation type="submission" date="2015-07" db="EMBL/GenBank/DDBJ databases">
        <authorList>
            <person name="Kim K.M."/>
        </authorList>
    </citation>
    <scope>NUCLEOTIDE SEQUENCE [LARGE SCALE GENOMIC DNA]</scope>
    <source>
        <strain evidence="3 4">KCTC 12363</strain>
    </source>
</reference>
<feature type="domain" description="DUF4349" evidence="2">
    <location>
        <begin position="61"/>
        <end position="267"/>
    </location>
</feature>
<dbReference type="STRING" id="320787.CA2015_1704"/>
<sequence length="276" mass="31847">MKQLFLIIAILSLHGCNRPEGEMIMEVADKETFEELLSIPISEQPPPPPSITSGTEQISKKTIKTGGINFQSQDIVEDYQTIRELLPRYDAYIEHENQSRTKERISYQLTIRVPSTVYDSLFVTFSTIGHRLGNKYSSIKDVTENYYDLSTRIKNDKLLEKRYLKILESATEIKDILEIENKLNQIRTDIENLQGQFNYLGKQVSLSTISLSFYEELPYVYDASQRGGFLAKIFSAINNGWQGFLNFVIGLIAFWPFLILLIVLGYFIKKFRSQKN</sequence>
<dbReference type="RefSeq" id="WP_048641507.1">
    <property type="nucleotide sequence ID" value="NZ_CP012040.1"/>
</dbReference>
<name>A0A0H4PAA5_9BACT</name>
<dbReference type="AlphaFoldDB" id="A0A0H4PAA5"/>
<dbReference type="Proteomes" id="UP000036520">
    <property type="component" value="Chromosome"/>
</dbReference>
<accession>A0A0H4PAA5</accession>
<keyword evidence="4" id="KW-1185">Reference proteome</keyword>
<dbReference type="Pfam" id="PF14257">
    <property type="entry name" value="DUF4349"/>
    <property type="match status" value="1"/>
</dbReference>
<organism evidence="3 4">
    <name type="scientific">Cyclobacterium amurskyense</name>
    <dbReference type="NCBI Taxonomy" id="320787"/>
    <lineage>
        <taxon>Bacteria</taxon>
        <taxon>Pseudomonadati</taxon>
        <taxon>Bacteroidota</taxon>
        <taxon>Cytophagia</taxon>
        <taxon>Cytophagales</taxon>
        <taxon>Cyclobacteriaceae</taxon>
        <taxon>Cyclobacterium</taxon>
    </lineage>
</organism>
<keyword evidence="1" id="KW-1133">Transmembrane helix</keyword>
<evidence type="ECO:0000259" key="2">
    <source>
        <dbReference type="Pfam" id="PF14257"/>
    </source>
</evidence>
<evidence type="ECO:0000313" key="4">
    <source>
        <dbReference type="Proteomes" id="UP000036520"/>
    </source>
</evidence>
<dbReference type="KEGG" id="camu:CA2015_1704"/>
<evidence type="ECO:0000313" key="3">
    <source>
        <dbReference type="EMBL" id="AKP51139.1"/>
    </source>
</evidence>
<evidence type="ECO:0000256" key="1">
    <source>
        <dbReference type="SAM" id="Phobius"/>
    </source>
</evidence>
<dbReference type="OrthoDB" id="5381491at2"/>
<feature type="transmembrane region" description="Helical" evidence="1">
    <location>
        <begin position="244"/>
        <end position="268"/>
    </location>
</feature>
<dbReference type="InterPro" id="IPR025645">
    <property type="entry name" value="DUF4349"/>
</dbReference>
<gene>
    <name evidence="3" type="ORF">CA2015_1704</name>
</gene>
<keyword evidence="1" id="KW-0812">Transmembrane</keyword>
<protein>
    <recommendedName>
        <fullName evidence="2">DUF4349 domain-containing protein</fullName>
    </recommendedName>
</protein>
<proteinExistence type="predicted"/>